<dbReference type="GO" id="GO:0005829">
    <property type="term" value="C:cytosol"/>
    <property type="evidence" value="ECO:0007669"/>
    <property type="project" value="TreeGrafter"/>
</dbReference>
<comment type="caution">
    <text evidence="7">The sequence shown here is derived from an EMBL/GenBank/DDBJ whole genome shotgun (WGS) entry which is preliminary data.</text>
</comment>
<dbReference type="EC" id="1.1.1.25" evidence="2"/>
<dbReference type="PANTHER" id="PTHR21089">
    <property type="entry name" value="SHIKIMATE DEHYDROGENASE"/>
    <property type="match status" value="1"/>
</dbReference>
<dbReference type="Proteomes" id="UP000231451">
    <property type="component" value="Unassembled WGS sequence"/>
</dbReference>
<dbReference type="GO" id="GO:0004764">
    <property type="term" value="F:shikimate 3-dehydrogenase (NADP+) activity"/>
    <property type="evidence" value="ECO:0007669"/>
    <property type="project" value="UniProtKB-EC"/>
</dbReference>
<dbReference type="Pfam" id="PF01488">
    <property type="entry name" value="Shikimate_DH"/>
    <property type="match status" value="1"/>
</dbReference>
<gene>
    <name evidence="7" type="ORF">CSQ87_08315</name>
</gene>
<dbReference type="SUPFAM" id="SSF53223">
    <property type="entry name" value="Aminoacid dehydrogenase-like, N-terminal domain"/>
    <property type="match status" value="1"/>
</dbReference>
<dbReference type="InterPro" id="IPR006151">
    <property type="entry name" value="Shikm_DH/Glu-tRNA_Rdtase"/>
</dbReference>
<comment type="pathway">
    <text evidence="1">Metabolic intermediate biosynthesis; chorismate biosynthesis; chorismate from D-erythrose 4-phosphate and phosphoenolpyruvate: step 4/7.</text>
</comment>
<protein>
    <recommendedName>
        <fullName evidence="2">shikimate dehydrogenase (NADP(+))</fullName>
        <ecNumber evidence="2">1.1.1.25</ecNumber>
    </recommendedName>
</protein>
<keyword evidence="3" id="KW-0057">Aromatic amino acid biosynthesis</keyword>
<dbReference type="Pfam" id="PF08501">
    <property type="entry name" value="Shikimate_dh_N"/>
    <property type="match status" value="1"/>
</dbReference>
<comment type="catalytic activity">
    <reaction evidence="4">
        <text>shikimate + NADP(+) = 3-dehydroshikimate + NADPH + H(+)</text>
        <dbReference type="Rhea" id="RHEA:17737"/>
        <dbReference type="ChEBI" id="CHEBI:15378"/>
        <dbReference type="ChEBI" id="CHEBI:16630"/>
        <dbReference type="ChEBI" id="CHEBI:36208"/>
        <dbReference type="ChEBI" id="CHEBI:57783"/>
        <dbReference type="ChEBI" id="CHEBI:58349"/>
        <dbReference type="EC" id="1.1.1.25"/>
    </reaction>
</comment>
<accession>A0A2M9HD55</accession>
<dbReference type="GO" id="GO:0019632">
    <property type="term" value="P:shikimate metabolic process"/>
    <property type="evidence" value="ECO:0007669"/>
    <property type="project" value="TreeGrafter"/>
</dbReference>
<feature type="domain" description="Quinate/shikimate 5-dehydrogenase/glutamyl-tRNA reductase" evidence="5">
    <location>
        <begin position="139"/>
        <end position="213"/>
    </location>
</feature>
<dbReference type="EMBL" id="PEBK01000008">
    <property type="protein sequence ID" value="PJM74726.1"/>
    <property type="molecule type" value="Genomic_DNA"/>
</dbReference>
<evidence type="ECO:0000256" key="3">
    <source>
        <dbReference type="ARBA" id="ARBA00023141"/>
    </source>
</evidence>
<dbReference type="UniPathway" id="UPA00053">
    <property type="reaction ID" value="UER00087"/>
</dbReference>
<proteinExistence type="predicted"/>
<dbReference type="InterPro" id="IPR013708">
    <property type="entry name" value="Shikimate_DH-bd_N"/>
</dbReference>
<dbReference type="AlphaFoldDB" id="A0A2M9HD55"/>
<dbReference type="InterPro" id="IPR022893">
    <property type="entry name" value="Shikimate_DH_fam"/>
</dbReference>
<dbReference type="GO" id="GO:0009073">
    <property type="term" value="P:aromatic amino acid family biosynthetic process"/>
    <property type="evidence" value="ECO:0007669"/>
    <property type="project" value="UniProtKB-KW"/>
</dbReference>
<dbReference type="PANTHER" id="PTHR21089:SF1">
    <property type="entry name" value="BIFUNCTIONAL 3-DEHYDROQUINATE DEHYDRATASE_SHIKIMATE DEHYDROGENASE, CHLOROPLASTIC"/>
    <property type="match status" value="1"/>
</dbReference>
<feature type="domain" description="Shikimate dehydrogenase substrate binding N-terminal" evidence="6">
    <location>
        <begin position="10"/>
        <end position="91"/>
    </location>
</feature>
<evidence type="ECO:0000313" key="8">
    <source>
        <dbReference type="Proteomes" id="UP000231451"/>
    </source>
</evidence>
<organism evidence="7 8">
    <name type="scientific">Bifidobacterium simiarum</name>
    <dbReference type="NCBI Taxonomy" id="2045441"/>
    <lineage>
        <taxon>Bacteria</taxon>
        <taxon>Bacillati</taxon>
        <taxon>Actinomycetota</taxon>
        <taxon>Actinomycetes</taxon>
        <taxon>Bifidobacteriales</taxon>
        <taxon>Bifidobacteriaceae</taxon>
        <taxon>Bifidobacterium</taxon>
    </lineage>
</organism>
<evidence type="ECO:0000259" key="5">
    <source>
        <dbReference type="Pfam" id="PF01488"/>
    </source>
</evidence>
<keyword evidence="8" id="KW-1185">Reference proteome</keyword>
<evidence type="ECO:0000313" key="7">
    <source>
        <dbReference type="EMBL" id="PJM74726.1"/>
    </source>
</evidence>
<reference evidence="7 8" key="1">
    <citation type="submission" date="2017-10" db="EMBL/GenBank/DDBJ databases">
        <title>Draft genome sequences of strains TRE 1, TRE 9, TRE H and TRI 7, isolated from tamarins, belonging to four potential novel Bifidobacterium species.</title>
        <authorList>
            <person name="Mattarelli P."/>
            <person name="Modesto M."/>
            <person name="Puglisi E."/>
            <person name="Morelli L."/>
            <person name="Spezio C."/>
            <person name="Bonetti A."/>
            <person name="Sandri C."/>
        </authorList>
    </citation>
    <scope>NUCLEOTIDE SEQUENCE [LARGE SCALE GENOMIC DNA]</scope>
    <source>
        <strain evidence="8">TRI7</strain>
    </source>
</reference>
<evidence type="ECO:0000256" key="2">
    <source>
        <dbReference type="ARBA" id="ARBA00012962"/>
    </source>
</evidence>
<evidence type="ECO:0000256" key="1">
    <source>
        <dbReference type="ARBA" id="ARBA00004871"/>
    </source>
</evidence>
<dbReference type="OrthoDB" id="9776868at2"/>
<dbReference type="Gene3D" id="3.40.50.10860">
    <property type="entry name" value="Leucine Dehydrogenase, chain A, domain 1"/>
    <property type="match status" value="1"/>
</dbReference>
<dbReference type="Gene3D" id="3.40.50.720">
    <property type="entry name" value="NAD(P)-binding Rossmann-like Domain"/>
    <property type="match status" value="1"/>
</dbReference>
<dbReference type="GO" id="GO:0009423">
    <property type="term" value="P:chorismate biosynthetic process"/>
    <property type="evidence" value="ECO:0007669"/>
    <property type="project" value="UniProtKB-UniPathway"/>
</dbReference>
<keyword evidence="3" id="KW-0028">Amino-acid biosynthesis</keyword>
<dbReference type="CDD" id="cd01065">
    <property type="entry name" value="NAD_bind_Shikimate_DH"/>
    <property type="match status" value="1"/>
</dbReference>
<dbReference type="InterPro" id="IPR036291">
    <property type="entry name" value="NAD(P)-bd_dom_sf"/>
</dbReference>
<dbReference type="SUPFAM" id="SSF51735">
    <property type="entry name" value="NAD(P)-binding Rossmann-fold domains"/>
    <property type="match status" value="1"/>
</dbReference>
<dbReference type="GO" id="GO:0050661">
    <property type="term" value="F:NADP binding"/>
    <property type="evidence" value="ECO:0007669"/>
    <property type="project" value="TreeGrafter"/>
</dbReference>
<evidence type="ECO:0000256" key="4">
    <source>
        <dbReference type="ARBA" id="ARBA00049442"/>
    </source>
</evidence>
<name>A0A2M9HD55_9BIFI</name>
<dbReference type="InterPro" id="IPR046346">
    <property type="entry name" value="Aminoacid_DH-like_N_sf"/>
</dbReference>
<evidence type="ECO:0000259" key="6">
    <source>
        <dbReference type="Pfam" id="PF08501"/>
    </source>
</evidence>
<dbReference type="RefSeq" id="WP_100513419.1">
    <property type="nucleotide sequence ID" value="NZ_JAFEJQ010000006.1"/>
</dbReference>
<sequence length="300" mass="32396">MTEIRHRAAVLGKPISHSLSPLIHNTAYKAMGLDDWFYDSHEVDELSLGDFIGELDPRWHGLSLTMPLKKAIMPMGQTANRWAEKLGVANTAIFDWRPGASGPGIRLYNTDVAGINLAITNALRKHGRNDDATYATLPAKALIIGSGNTACSAIAACSTMQIEHVTIAARHADKAHAIAPLAQTFGMSVDVISLRQIPEIIGTERIVISTLPSHAADSTASAILPYDTGDLNGILLDVIYDPRPTLLMQAYRRKGGLAIGGEEMLLYQAIPQLAYMTGTDFDALPPHLDGTIRLALQEVL</sequence>